<sequence>MPSQKFAYDDLLIRDCRLLKNTAALPTKPKHQGTRRQNRMCLPDLCCGRFRSGLKTRRIASMSGTYWSIFGRLFAIHFWQVPIYSLMNFSFITRKRLLRAANKPFL</sequence>
<evidence type="ECO:0000313" key="3">
    <source>
        <dbReference type="Proteomes" id="UP000499080"/>
    </source>
</evidence>
<proteinExistence type="predicted"/>
<evidence type="ECO:0000313" key="2">
    <source>
        <dbReference type="EMBL" id="GBL81457.1"/>
    </source>
</evidence>
<comment type="caution">
    <text evidence="2">The sequence shown here is derived from an EMBL/GenBank/DDBJ whole genome shotgun (WGS) entry which is preliminary data.</text>
</comment>
<dbReference type="Proteomes" id="UP000499080">
    <property type="component" value="Unassembled WGS sequence"/>
</dbReference>
<reference evidence="2 3" key="1">
    <citation type="journal article" date="2019" name="Sci. Rep.">
        <title>Orb-weaving spider Araneus ventricosus genome elucidates the spidroin gene catalogue.</title>
        <authorList>
            <person name="Kono N."/>
            <person name="Nakamura H."/>
            <person name="Ohtoshi R."/>
            <person name="Moran D.A.P."/>
            <person name="Shinohara A."/>
            <person name="Yoshida Y."/>
            <person name="Fujiwara M."/>
            <person name="Mori M."/>
            <person name="Tomita M."/>
            <person name="Arakawa K."/>
        </authorList>
    </citation>
    <scope>NUCLEOTIDE SEQUENCE [LARGE SCALE GENOMIC DNA]</scope>
</reference>
<organism evidence="2 3">
    <name type="scientific">Araneus ventricosus</name>
    <name type="common">Orbweaver spider</name>
    <name type="synonym">Epeira ventricosa</name>
    <dbReference type="NCBI Taxonomy" id="182803"/>
    <lineage>
        <taxon>Eukaryota</taxon>
        <taxon>Metazoa</taxon>
        <taxon>Ecdysozoa</taxon>
        <taxon>Arthropoda</taxon>
        <taxon>Chelicerata</taxon>
        <taxon>Arachnida</taxon>
        <taxon>Araneae</taxon>
        <taxon>Araneomorphae</taxon>
        <taxon>Entelegynae</taxon>
        <taxon>Araneoidea</taxon>
        <taxon>Araneidae</taxon>
        <taxon>Araneus</taxon>
    </lineage>
</organism>
<accession>A0A4Y2APM1</accession>
<dbReference type="AlphaFoldDB" id="A0A4Y2APM1"/>
<keyword evidence="1" id="KW-0472">Membrane</keyword>
<name>A0A4Y2APM1_ARAVE</name>
<keyword evidence="1" id="KW-1133">Transmembrane helix</keyword>
<protein>
    <submittedName>
        <fullName evidence="2">Uncharacterized protein</fullName>
    </submittedName>
</protein>
<dbReference type="EMBL" id="BGPR01000025">
    <property type="protein sequence ID" value="GBL81457.1"/>
    <property type="molecule type" value="Genomic_DNA"/>
</dbReference>
<evidence type="ECO:0000256" key="1">
    <source>
        <dbReference type="SAM" id="Phobius"/>
    </source>
</evidence>
<gene>
    <name evidence="2" type="ORF">AVEN_143730_1</name>
</gene>
<feature type="transmembrane region" description="Helical" evidence="1">
    <location>
        <begin position="59"/>
        <end position="79"/>
    </location>
</feature>
<keyword evidence="1" id="KW-0812">Transmembrane</keyword>
<keyword evidence="3" id="KW-1185">Reference proteome</keyword>